<evidence type="ECO:0000256" key="3">
    <source>
        <dbReference type="ARBA" id="ARBA00023268"/>
    </source>
</evidence>
<dbReference type="Gene3D" id="3.90.226.10">
    <property type="entry name" value="2-enoyl-CoA Hydratase, Chain A, domain 1"/>
    <property type="match status" value="1"/>
</dbReference>
<name>A0A1M4ZTB4_9BURK</name>
<gene>
    <name evidence="4" type="ORF">SAMN02745117_01529</name>
</gene>
<keyword evidence="5" id="KW-1185">Reference proteome</keyword>
<dbReference type="RefSeq" id="WP_073356100.1">
    <property type="nucleotide sequence ID" value="NZ_FQUZ01000015.1"/>
</dbReference>
<dbReference type="Gene3D" id="1.10.1040.10">
    <property type="entry name" value="N-(1-d-carboxylethyl)-l-norvaline Dehydrogenase, domain 2"/>
    <property type="match status" value="1"/>
</dbReference>
<dbReference type="Proteomes" id="UP000184327">
    <property type="component" value="Unassembled WGS sequence"/>
</dbReference>
<dbReference type="InterPro" id="IPR013328">
    <property type="entry name" value="6PGD_dom2"/>
</dbReference>
<keyword evidence="2" id="KW-0456">Lyase</keyword>
<dbReference type="InterPro" id="IPR001753">
    <property type="entry name" value="Enoyl-CoA_hydra/iso"/>
</dbReference>
<keyword evidence="3" id="KW-0511">Multifunctional enzyme</keyword>
<evidence type="ECO:0000313" key="4">
    <source>
        <dbReference type="EMBL" id="SHF21293.1"/>
    </source>
</evidence>
<dbReference type="SUPFAM" id="SSF48179">
    <property type="entry name" value="6-phosphogluconate dehydrogenase C-terminal domain-like"/>
    <property type="match status" value="1"/>
</dbReference>
<organism evidence="4 5">
    <name type="scientific">Lampropedia hyalina DSM 16112</name>
    <dbReference type="NCBI Taxonomy" id="1122156"/>
    <lineage>
        <taxon>Bacteria</taxon>
        <taxon>Pseudomonadati</taxon>
        <taxon>Pseudomonadota</taxon>
        <taxon>Betaproteobacteria</taxon>
        <taxon>Burkholderiales</taxon>
        <taxon>Comamonadaceae</taxon>
        <taxon>Lampropedia</taxon>
    </lineage>
</organism>
<evidence type="ECO:0000256" key="2">
    <source>
        <dbReference type="ARBA" id="ARBA00023239"/>
    </source>
</evidence>
<dbReference type="InterPro" id="IPR008927">
    <property type="entry name" value="6-PGluconate_DH-like_C_sf"/>
</dbReference>
<protein>
    <submittedName>
        <fullName evidence="4">Enoyl-CoA hydratase/carnithine racemase</fullName>
    </submittedName>
</protein>
<dbReference type="CDD" id="cd06558">
    <property type="entry name" value="crotonase-like"/>
    <property type="match status" value="1"/>
</dbReference>
<proteinExistence type="predicted"/>
<evidence type="ECO:0000256" key="1">
    <source>
        <dbReference type="ARBA" id="ARBA00023235"/>
    </source>
</evidence>
<reference evidence="4 5" key="1">
    <citation type="submission" date="2016-11" db="EMBL/GenBank/DDBJ databases">
        <authorList>
            <person name="Jaros S."/>
            <person name="Januszkiewicz K."/>
            <person name="Wedrychowicz H."/>
        </authorList>
    </citation>
    <scope>NUCLEOTIDE SEQUENCE [LARGE SCALE GENOMIC DNA]</scope>
    <source>
        <strain evidence="4 5">DSM 16112</strain>
    </source>
</reference>
<dbReference type="SUPFAM" id="SSF52096">
    <property type="entry name" value="ClpP/crotonase"/>
    <property type="match status" value="1"/>
</dbReference>
<dbReference type="InterPro" id="IPR029045">
    <property type="entry name" value="ClpP/crotonase-like_dom_sf"/>
</dbReference>
<accession>A0A1M4ZTB4</accession>
<dbReference type="PANTHER" id="PTHR23309">
    <property type="entry name" value="3-HYDROXYACYL-COA DEHYROGENASE"/>
    <property type="match status" value="1"/>
</dbReference>
<evidence type="ECO:0000313" key="5">
    <source>
        <dbReference type="Proteomes" id="UP000184327"/>
    </source>
</evidence>
<keyword evidence="1" id="KW-0413">Isomerase</keyword>
<dbReference type="Pfam" id="PF00378">
    <property type="entry name" value="ECH_1"/>
    <property type="match status" value="1"/>
</dbReference>
<dbReference type="EMBL" id="FQUZ01000015">
    <property type="protein sequence ID" value="SHF21293.1"/>
    <property type="molecule type" value="Genomic_DNA"/>
</dbReference>
<sequence>MSVQIVREQSLAFVTVDNPPVNALSQAVRQGLLDAAETLDADPAIQAVVLLCAGRTFMAGADVREFGQPPRLPHLPDVIARIEQATKPWIAAIHGTALGGGLEVALGCRFRIASARASLGLPEVNLGLIPGAGGTVRLPRLAGAARALELIASGQAIAATEAWASGVLDAVVPGDDLKAEATAFAHSALAQPLPLPVCQRTIPPVDEAFWASAEQRIAAQAGQAVAPLQALACIRHAQQTDCASALAFERDTFMQLRGSPQAAAMRHLFFAERAAARPPQLAGHKAGPWRAIALADATAAARLAGPLLAAGLKPVWLGQGTAPATLADSPAIDRQDLSSIDVLIATDTPHLALRPDAVVLVLQPTATQNDSDRMLTLCLDDTRLAEVPTLPTTAPDAVATAFALLQRLGKIPVQTCSSDGTSLAAQLRQSARQAIAPQWQTDAGWATLDAALRGFGFAQGAAGLGMAATPDATATSPTTHSQTETQSLLNIVLQALHQRAQSLLAQGTALHTTDIDLVSVHGLGFPRWHGGLMHHAQATAHTGTD</sequence>
<dbReference type="AlphaFoldDB" id="A0A1M4ZTB4"/>
<dbReference type="GO" id="GO:0016829">
    <property type="term" value="F:lyase activity"/>
    <property type="evidence" value="ECO:0007669"/>
    <property type="project" value="UniProtKB-KW"/>
</dbReference>
<dbReference type="STRING" id="1122156.SAMN02745117_01529"/>
<dbReference type="GO" id="GO:0016853">
    <property type="term" value="F:isomerase activity"/>
    <property type="evidence" value="ECO:0007669"/>
    <property type="project" value="UniProtKB-KW"/>
</dbReference>